<evidence type="ECO:0000256" key="2">
    <source>
        <dbReference type="ARBA" id="ARBA00022803"/>
    </source>
</evidence>
<dbReference type="OrthoDB" id="712930at2"/>
<keyword evidence="1" id="KW-0677">Repeat</keyword>
<dbReference type="GO" id="GO:0046813">
    <property type="term" value="P:receptor-mediated virion attachment to host cell"/>
    <property type="evidence" value="ECO:0007669"/>
    <property type="project" value="TreeGrafter"/>
</dbReference>
<dbReference type="SMART" id="SM00028">
    <property type="entry name" value="TPR"/>
    <property type="match status" value="6"/>
</dbReference>
<comment type="caution">
    <text evidence="4">The sequence shown here is derived from an EMBL/GenBank/DDBJ whole genome shotgun (WGS) entry which is preliminary data.</text>
</comment>
<protein>
    <submittedName>
        <fullName evidence="4">Uncharacterized protein</fullName>
    </submittedName>
</protein>
<organism evidence="4 5">
    <name type="scientific">Sphingobacterium allocomposti</name>
    <dbReference type="NCBI Taxonomy" id="415956"/>
    <lineage>
        <taxon>Bacteria</taxon>
        <taxon>Pseudomonadati</taxon>
        <taxon>Bacteroidota</taxon>
        <taxon>Sphingobacteriia</taxon>
        <taxon>Sphingobacteriales</taxon>
        <taxon>Sphingobacteriaceae</taxon>
        <taxon>Sphingobacterium</taxon>
    </lineage>
</organism>
<feature type="repeat" description="TPR" evidence="3">
    <location>
        <begin position="225"/>
        <end position="258"/>
    </location>
</feature>
<dbReference type="InterPro" id="IPR050498">
    <property type="entry name" value="Ycf3"/>
</dbReference>
<dbReference type="PROSITE" id="PS50005">
    <property type="entry name" value="TPR"/>
    <property type="match status" value="4"/>
</dbReference>
<dbReference type="Gene3D" id="1.25.40.10">
    <property type="entry name" value="Tetratricopeptide repeat domain"/>
    <property type="match status" value="3"/>
</dbReference>
<dbReference type="AlphaFoldDB" id="A0A5S5DJ57"/>
<dbReference type="RefSeq" id="WP_148908636.1">
    <property type="nucleotide sequence ID" value="NZ_VNHX01000010.1"/>
</dbReference>
<dbReference type="GO" id="GO:0009279">
    <property type="term" value="C:cell outer membrane"/>
    <property type="evidence" value="ECO:0007669"/>
    <property type="project" value="TreeGrafter"/>
</dbReference>
<dbReference type="PANTHER" id="PTHR44858:SF1">
    <property type="entry name" value="UDP-N-ACETYLGLUCOSAMINE--PEPTIDE N-ACETYLGLUCOSAMINYLTRANSFERASE SPINDLY-RELATED"/>
    <property type="match status" value="1"/>
</dbReference>
<accession>A0A5S5DJ57</accession>
<evidence type="ECO:0000256" key="1">
    <source>
        <dbReference type="ARBA" id="ARBA00022737"/>
    </source>
</evidence>
<dbReference type="SUPFAM" id="SSF48452">
    <property type="entry name" value="TPR-like"/>
    <property type="match status" value="2"/>
</dbReference>
<evidence type="ECO:0000313" key="5">
    <source>
        <dbReference type="Proteomes" id="UP000325105"/>
    </source>
</evidence>
<dbReference type="InterPro" id="IPR011990">
    <property type="entry name" value="TPR-like_helical_dom_sf"/>
</dbReference>
<dbReference type="PANTHER" id="PTHR44858">
    <property type="entry name" value="TETRATRICOPEPTIDE REPEAT PROTEIN 6"/>
    <property type="match status" value="1"/>
</dbReference>
<dbReference type="Proteomes" id="UP000325105">
    <property type="component" value="Unassembled WGS sequence"/>
</dbReference>
<keyword evidence="5" id="KW-1185">Reference proteome</keyword>
<feature type="repeat" description="TPR" evidence="3">
    <location>
        <begin position="259"/>
        <end position="292"/>
    </location>
</feature>
<dbReference type="EMBL" id="VNHX01000010">
    <property type="protein sequence ID" value="TYP95715.1"/>
    <property type="molecule type" value="Genomic_DNA"/>
</dbReference>
<reference evidence="4 5" key="1">
    <citation type="submission" date="2019-07" db="EMBL/GenBank/DDBJ databases">
        <title>Genomic Encyclopedia of Archaeal and Bacterial Type Strains, Phase II (KMG-II): from individual species to whole genera.</title>
        <authorList>
            <person name="Goeker M."/>
        </authorList>
    </citation>
    <scope>NUCLEOTIDE SEQUENCE [LARGE SCALE GENOMIC DNA]</scope>
    <source>
        <strain evidence="4 5">DSM 18850</strain>
    </source>
</reference>
<proteinExistence type="predicted"/>
<gene>
    <name evidence="4" type="ORF">BC792_11042</name>
</gene>
<feature type="repeat" description="TPR" evidence="3">
    <location>
        <begin position="191"/>
        <end position="224"/>
    </location>
</feature>
<keyword evidence="2 3" id="KW-0802">TPR repeat</keyword>
<dbReference type="InterPro" id="IPR019734">
    <property type="entry name" value="TPR_rpt"/>
</dbReference>
<sequence length="326" mass="37510">MFDDNRYFALASSQLFPTYETLPCPISIDDGALVLAEAAYNHYLQGALHAALADYSEGIKRYPEQPFFYACRSLVNELLEDTEGAFYDYQVAKKLDFNFHTFLEWIEEGGGRPDKTIKGFTDVNAVLTAALEATQDFDYKYAIALYTYAIREFSVRPDIYVYRGVLYMYLLRYDLALDDFNVVLDDAPAHFQALLSRGKLYEAIREDEHALADFNNAIATEPGISVGYEERGSFFCRKKAYAEALKDYTTLVTLSPDDFYVYTLRADLLEQMECWEDALNDYSKAITLNPYYSDLYNYRAHIKEKLGDEDGAAEDRKLYIEIENED</sequence>
<evidence type="ECO:0000256" key="3">
    <source>
        <dbReference type="PROSITE-ProRule" id="PRU00339"/>
    </source>
</evidence>
<evidence type="ECO:0000313" key="4">
    <source>
        <dbReference type="EMBL" id="TYP95715.1"/>
    </source>
</evidence>
<name>A0A5S5DJ57_9SPHI</name>
<feature type="repeat" description="TPR" evidence="3">
    <location>
        <begin position="157"/>
        <end position="190"/>
    </location>
</feature>